<evidence type="ECO:0000256" key="6">
    <source>
        <dbReference type="ARBA" id="ARBA00022918"/>
    </source>
</evidence>
<keyword evidence="8" id="KW-1185">Reference proteome</keyword>
<keyword evidence="2" id="KW-0548">Nucleotidyltransferase</keyword>
<dbReference type="InterPro" id="IPR012337">
    <property type="entry name" value="RNaseH-like_sf"/>
</dbReference>
<evidence type="ECO:0000313" key="9">
    <source>
        <dbReference type="RefSeq" id="XP_015955482.1"/>
    </source>
</evidence>
<dbReference type="InterPro" id="IPR036397">
    <property type="entry name" value="RNaseH_sf"/>
</dbReference>
<reference evidence="8" key="1">
    <citation type="journal article" date="2016" name="Nat. Genet.">
        <title>The genome sequences of Arachis duranensis and Arachis ipaensis, the diploid ancestors of cultivated peanut.</title>
        <authorList>
            <person name="Bertioli D.J."/>
            <person name="Cannon S.B."/>
            <person name="Froenicke L."/>
            <person name="Huang G."/>
            <person name="Farmer A.D."/>
            <person name="Cannon E.K."/>
            <person name="Liu X."/>
            <person name="Gao D."/>
            <person name="Clevenger J."/>
            <person name="Dash S."/>
            <person name="Ren L."/>
            <person name="Moretzsohn M.C."/>
            <person name="Shirasawa K."/>
            <person name="Huang W."/>
            <person name="Vidigal B."/>
            <person name="Abernathy B."/>
            <person name="Chu Y."/>
            <person name="Niederhuth C.E."/>
            <person name="Umale P."/>
            <person name="Araujo A.C."/>
            <person name="Kozik A."/>
            <person name="Kim K.D."/>
            <person name="Burow M.D."/>
            <person name="Varshney R.K."/>
            <person name="Wang X."/>
            <person name="Zhang X."/>
            <person name="Barkley N."/>
            <person name="Guimaraes P.M."/>
            <person name="Isobe S."/>
            <person name="Guo B."/>
            <person name="Liao B."/>
            <person name="Stalker H.T."/>
            <person name="Schmitz R.J."/>
            <person name="Scheffler B.E."/>
            <person name="Leal-Bertioli S.C."/>
            <person name="Xun X."/>
            <person name="Jackson S.A."/>
            <person name="Michelmore R."/>
            <person name="Ozias-Akins P."/>
        </authorList>
    </citation>
    <scope>NUCLEOTIDE SEQUENCE [LARGE SCALE GENOMIC DNA]</scope>
    <source>
        <strain evidence="8">cv. V14167</strain>
    </source>
</reference>
<dbReference type="AlphaFoldDB" id="A0A6P4CW43"/>
<evidence type="ECO:0000256" key="4">
    <source>
        <dbReference type="ARBA" id="ARBA00022759"/>
    </source>
</evidence>
<evidence type="ECO:0000259" key="7">
    <source>
        <dbReference type="PROSITE" id="PS50994"/>
    </source>
</evidence>
<dbReference type="InterPro" id="IPR052160">
    <property type="entry name" value="Gypsy_RT_Integrase-like"/>
</dbReference>
<keyword evidence="6" id="KW-0695">RNA-directed DNA polymerase</keyword>
<dbReference type="GeneID" id="107479898"/>
<evidence type="ECO:0000313" key="8">
    <source>
        <dbReference type="Proteomes" id="UP000515211"/>
    </source>
</evidence>
<keyword evidence="3" id="KW-0540">Nuclease</keyword>
<dbReference type="Gene3D" id="3.30.420.10">
    <property type="entry name" value="Ribonuclease H-like superfamily/Ribonuclease H"/>
    <property type="match status" value="1"/>
</dbReference>
<keyword evidence="4" id="KW-0255">Endonuclease</keyword>
<dbReference type="InterPro" id="IPR041373">
    <property type="entry name" value="RT_RNaseH"/>
</dbReference>
<dbReference type="Pfam" id="PF17917">
    <property type="entry name" value="RT_RNaseH"/>
    <property type="match status" value="1"/>
</dbReference>
<dbReference type="KEGG" id="adu:107479898"/>
<evidence type="ECO:0000256" key="5">
    <source>
        <dbReference type="ARBA" id="ARBA00022801"/>
    </source>
</evidence>
<dbReference type="GO" id="GO:0016787">
    <property type="term" value="F:hydrolase activity"/>
    <property type="evidence" value="ECO:0007669"/>
    <property type="project" value="UniProtKB-KW"/>
</dbReference>
<dbReference type="SUPFAM" id="SSF53098">
    <property type="entry name" value="Ribonuclease H-like"/>
    <property type="match status" value="1"/>
</dbReference>
<dbReference type="GO" id="GO:0003964">
    <property type="term" value="F:RNA-directed DNA polymerase activity"/>
    <property type="evidence" value="ECO:0007669"/>
    <property type="project" value="UniProtKB-KW"/>
</dbReference>
<evidence type="ECO:0000256" key="1">
    <source>
        <dbReference type="ARBA" id="ARBA00022679"/>
    </source>
</evidence>
<sequence>MDKFRSYLIGSKVIIYTDLAALKYLLTKQDSKPRFSVPRTLISDRGTHFCNRQLASILQRYGVHHKVATPYHPQTNGQAKVSNRELKQILERILDVSRRDWAKKLDDALWAYQTAFKNPIGMSLYQLVYGKACHLPVKLEHKAYWATRFLNFDPKAAEDKRLL</sequence>
<reference evidence="9" key="2">
    <citation type="submission" date="2025-08" db="UniProtKB">
        <authorList>
            <consortium name="RefSeq"/>
        </authorList>
    </citation>
    <scope>IDENTIFICATION</scope>
    <source>
        <tissue evidence="9">Whole plant</tissue>
    </source>
</reference>
<protein>
    <submittedName>
        <fullName evidence="9">Uncharacterized protein LOC107479898</fullName>
    </submittedName>
</protein>
<keyword evidence="1" id="KW-0808">Transferase</keyword>
<feature type="domain" description="Integrase catalytic" evidence="7">
    <location>
        <begin position="1"/>
        <end position="144"/>
    </location>
</feature>
<evidence type="ECO:0000256" key="2">
    <source>
        <dbReference type="ARBA" id="ARBA00022695"/>
    </source>
</evidence>
<dbReference type="RefSeq" id="XP_015955482.1">
    <property type="nucleotide sequence ID" value="XM_016099996.1"/>
</dbReference>
<accession>A0A6P4CW43</accession>
<dbReference type="InterPro" id="IPR001584">
    <property type="entry name" value="Integrase_cat-core"/>
</dbReference>
<name>A0A6P4CW43_ARADU</name>
<keyword evidence="5" id="KW-0378">Hydrolase</keyword>
<dbReference type="GO" id="GO:0004519">
    <property type="term" value="F:endonuclease activity"/>
    <property type="evidence" value="ECO:0007669"/>
    <property type="project" value="UniProtKB-KW"/>
</dbReference>
<proteinExistence type="predicted"/>
<dbReference type="GO" id="GO:0015074">
    <property type="term" value="P:DNA integration"/>
    <property type="evidence" value="ECO:0007669"/>
    <property type="project" value="InterPro"/>
</dbReference>
<dbReference type="PANTHER" id="PTHR47266">
    <property type="entry name" value="ENDONUCLEASE-RELATED"/>
    <property type="match status" value="1"/>
</dbReference>
<organism evidence="8 9">
    <name type="scientific">Arachis duranensis</name>
    <name type="common">Wild peanut</name>
    <dbReference type="NCBI Taxonomy" id="130453"/>
    <lineage>
        <taxon>Eukaryota</taxon>
        <taxon>Viridiplantae</taxon>
        <taxon>Streptophyta</taxon>
        <taxon>Embryophyta</taxon>
        <taxon>Tracheophyta</taxon>
        <taxon>Spermatophyta</taxon>
        <taxon>Magnoliopsida</taxon>
        <taxon>eudicotyledons</taxon>
        <taxon>Gunneridae</taxon>
        <taxon>Pentapetalae</taxon>
        <taxon>rosids</taxon>
        <taxon>fabids</taxon>
        <taxon>Fabales</taxon>
        <taxon>Fabaceae</taxon>
        <taxon>Papilionoideae</taxon>
        <taxon>50 kb inversion clade</taxon>
        <taxon>dalbergioids sensu lato</taxon>
        <taxon>Dalbergieae</taxon>
        <taxon>Pterocarpus clade</taxon>
        <taxon>Arachis</taxon>
    </lineage>
</organism>
<dbReference type="Proteomes" id="UP000515211">
    <property type="component" value="Chromosome 3"/>
</dbReference>
<evidence type="ECO:0000256" key="3">
    <source>
        <dbReference type="ARBA" id="ARBA00022722"/>
    </source>
</evidence>
<gene>
    <name evidence="9" type="primary">LOC107479898</name>
</gene>
<dbReference type="GO" id="GO:0003676">
    <property type="term" value="F:nucleic acid binding"/>
    <property type="evidence" value="ECO:0007669"/>
    <property type="project" value="InterPro"/>
</dbReference>
<dbReference type="PROSITE" id="PS50994">
    <property type="entry name" value="INTEGRASE"/>
    <property type="match status" value="1"/>
</dbReference>